<reference evidence="1 2" key="1">
    <citation type="journal article" date="2021" name="Hortic Res">
        <title>High-quality reference genome and annotation aids understanding of berry development for evergreen blueberry (Vaccinium darrowii).</title>
        <authorList>
            <person name="Yu J."/>
            <person name="Hulse-Kemp A.M."/>
            <person name="Babiker E."/>
            <person name="Staton M."/>
        </authorList>
    </citation>
    <scope>NUCLEOTIDE SEQUENCE [LARGE SCALE GENOMIC DNA]</scope>
    <source>
        <strain evidence="2">cv. NJ 8807/NJ 8810</strain>
        <tissue evidence="1">Young leaf</tissue>
    </source>
</reference>
<dbReference type="Proteomes" id="UP000828048">
    <property type="component" value="Chromosome 8"/>
</dbReference>
<evidence type="ECO:0000313" key="1">
    <source>
        <dbReference type="EMBL" id="KAH7851504.1"/>
    </source>
</evidence>
<keyword evidence="2" id="KW-1185">Reference proteome</keyword>
<organism evidence="1 2">
    <name type="scientific">Vaccinium darrowii</name>
    <dbReference type="NCBI Taxonomy" id="229202"/>
    <lineage>
        <taxon>Eukaryota</taxon>
        <taxon>Viridiplantae</taxon>
        <taxon>Streptophyta</taxon>
        <taxon>Embryophyta</taxon>
        <taxon>Tracheophyta</taxon>
        <taxon>Spermatophyta</taxon>
        <taxon>Magnoliopsida</taxon>
        <taxon>eudicotyledons</taxon>
        <taxon>Gunneridae</taxon>
        <taxon>Pentapetalae</taxon>
        <taxon>asterids</taxon>
        <taxon>Ericales</taxon>
        <taxon>Ericaceae</taxon>
        <taxon>Vaccinioideae</taxon>
        <taxon>Vaccinieae</taxon>
        <taxon>Vaccinium</taxon>
    </lineage>
</organism>
<gene>
    <name evidence="1" type="ORF">Vadar_012573</name>
</gene>
<accession>A0ACB7YEC7</accession>
<protein>
    <submittedName>
        <fullName evidence="1">Uncharacterized protein</fullName>
    </submittedName>
</protein>
<sequence>MYDLFEIFYSIVDMSAKVVTLLIHIRGRLIVEGPHVSYDNGPVAETTVLDTNRFHYYDLLEVLSGLECSRQSKLVFKLPQCIPTNHIVSELQCETNMRKMFNMYETGAKINMYVDDPFEFEDDMDSEMEGGVNQEDEGERGVDQEDDGEGGVVDQQDEEESDPDYEASGSEGDHTSGMNDSSDDDMDDDEDVPTNDEGTSGPINDEGTSGPRNDEGTSVPRNDVPDFHEVEGSDRSDDQKSLAASVEDGRKDDEYEEFVEERDMKNPRLVCGMLFPNVRKFRALLKEYHIKEGFEFKYLKNEGTRVIVQCIHNPTCSFRLHASRTHDNGSFHVGL</sequence>
<comment type="caution">
    <text evidence="1">The sequence shown here is derived from an EMBL/GenBank/DDBJ whole genome shotgun (WGS) entry which is preliminary data.</text>
</comment>
<proteinExistence type="predicted"/>
<evidence type="ECO:0000313" key="2">
    <source>
        <dbReference type="Proteomes" id="UP000828048"/>
    </source>
</evidence>
<name>A0ACB7YEC7_9ERIC</name>
<dbReference type="EMBL" id="CM037158">
    <property type="protein sequence ID" value="KAH7851504.1"/>
    <property type="molecule type" value="Genomic_DNA"/>
</dbReference>